<evidence type="ECO:0000313" key="2">
    <source>
        <dbReference type="Proteomes" id="UP001175228"/>
    </source>
</evidence>
<reference evidence="1" key="1">
    <citation type="submission" date="2023-06" db="EMBL/GenBank/DDBJ databases">
        <authorList>
            <consortium name="Lawrence Berkeley National Laboratory"/>
            <person name="Ahrendt S."/>
            <person name="Sahu N."/>
            <person name="Indic B."/>
            <person name="Wong-Bajracharya J."/>
            <person name="Merenyi Z."/>
            <person name="Ke H.-M."/>
            <person name="Monk M."/>
            <person name="Kocsube S."/>
            <person name="Drula E."/>
            <person name="Lipzen A."/>
            <person name="Balint B."/>
            <person name="Henrissat B."/>
            <person name="Andreopoulos B."/>
            <person name="Martin F.M."/>
            <person name="Harder C.B."/>
            <person name="Rigling D."/>
            <person name="Ford K.L."/>
            <person name="Foster G.D."/>
            <person name="Pangilinan J."/>
            <person name="Papanicolaou A."/>
            <person name="Barry K."/>
            <person name="LaButti K."/>
            <person name="Viragh M."/>
            <person name="Koriabine M."/>
            <person name="Yan M."/>
            <person name="Riley R."/>
            <person name="Champramary S."/>
            <person name="Plett K.L."/>
            <person name="Tsai I.J."/>
            <person name="Slot J."/>
            <person name="Sipos G."/>
            <person name="Plett J."/>
            <person name="Nagy L.G."/>
            <person name="Grigoriev I.V."/>
        </authorList>
    </citation>
    <scope>NUCLEOTIDE SEQUENCE</scope>
    <source>
        <strain evidence="1">HWK02</strain>
    </source>
</reference>
<accession>A0AA39UK34</accession>
<proteinExistence type="predicted"/>
<organism evidence="1 2">
    <name type="scientific">Armillaria luteobubalina</name>
    <dbReference type="NCBI Taxonomy" id="153913"/>
    <lineage>
        <taxon>Eukaryota</taxon>
        <taxon>Fungi</taxon>
        <taxon>Dikarya</taxon>
        <taxon>Basidiomycota</taxon>
        <taxon>Agaricomycotina</taxon>
        <taxon>Agaricomycetes</taxon>
        <taxon>Agaricomycetidae</taxon>
        <taxon>Agaricales</taxon>
        <taxon>Marasmiineae</taxon>
        <taxon>Physalacriaceae</taxon>
        <taxon>Armillaria</taxon>
    </lineage>
</organism>
<evidence type="ECO:0000313" key="1">
    <source>
        <dbReference type="EMBL" id="KAK0482115.1"/>
    </source>
</evidence>
<keyword evidence="2" id="KW-1185">Reference proteome</keyword>
<comment type="caution">
    <text evidence="1">The sequence shown here is derived from an EMBL/GenBank/DDBJ whole genome shotgun (WGS) entry which is preliminary data.</text>
</comment>
<sequence>MYAPHFSFAVSPCTGTALQPLVRSVRPLQLRTRTRPVTSANRKVTLPETVPRPRHLLLRRLWHRFSKFMIPSVNSAFFICIIARNSVISCWASLLFRVELYAERTVIEAVFSVIGIQNIFRARSQKIAARAGLTSCRMFTMPLKPEQKNFPGIASRFVHYTARSEAFQRTRGAHMLQLWAARSCYR</sequence>
<dbReference type="EMBL" id="JAUEPU010000068">
    <property type="protein sequence ID" value="KAK0482115.1"/>
    <property type="molecule type" value="Genomic_DNA"/>
</dbReference>
<name>A0AA39UK34_9AGAR</name>
<protein>
    <submittedName>
        <fullName evidence="1">Uncharacterized protein</fullName>
    </submittedName>
</protein>
<dbReference type="AlphaFoldDB" id="A0AA39UK34"/>
<gene>
    <name evidence="1" type="ORF">EDD18DRAFT_768445</name>
</gene>
<dbReference type="Proteomes" id="UP001175228">
    <property type="component" value="Unassembled WGS sequence"/>
</dbReference>